<organism evidence="1">
    <name type="scientific">Timema douglasi</name>
    <name type="common">Walking stick</name>
    <dbReference type="NCBI Taxonomy" id="61478"/>
    <lineage>
        <taxon>Eukaryota</taxon>
        <taxon>Metazoa</taxon>
        <taxon>Ecdysozoa</taxon>
        <taxon>Arthropoda</taxon>
        <taxon>Hexapoda</taxon>
        <taxon>Insecta</taxon>
        <taxon>Pterygota</taxon>
        <taxon>Neoptera</taxon>
        <taxon>Polyneoptera</taxon>
        <taxon>Phasmatodea</taxon>
        <taxon>Timematodea</taxon>
        <taxon>Timematoidea</taxon>
        <taxon>Timematidae</taxon>
        <taxon>Timema</taxon>
    </lineage>
</organism>
<dbReference type="AlphaFoldDB" id="A0A7R8Z7M7"/>
<gene>
    <name evidence="1" type="ORF">TDIB3V08_LOCUS5668</name>
</gene>
<sequence>MRGICRTKTSRLSYTQDLSQAEEVLVSIFIINETCSNQTAQFSSKFKLNADDEIFDPRELLDLLVSTDYQQAIHPNGFVLSDEELDSLLDRSNVEDSFCNSVRKAVQPS</sequence>
<evidence type="ECO:0000313" key="1">
    <source>
        <dbReference type="EMBL" id="CAD7199419.1"/>
    </source>
</evidence>
<accession>A0A7R8Z7M7</accession>
<dbReference type="EMBL" id="OA566772">
    <property type="protein sequence ID" value="CAD7199419.1"/>
    <property type="molecule type" value="Genomic_DNA"/>
</dbReference>
<proteinExistence type="predicted"/>
<protein>
    <submittedName>
        <fullName evidence="1">Uncharacterized protein</fullName>
    </submittedName>
</protein>
<reference evidence="1" key="1">
    <citation type="submission" date="2020-11" db="EMBL/GenBank/DDBJ databases">
        <authorList>
            <person name="Tran Van P."/>
        </authorList>
    </citation>
    <scope>NUCLEOTIDE SEQUENCE</scope>
</reference>
<name>A0A7R8Z7M7_TIMDO</name>